<feature type="compositionally biased region" description="Polar residues" evidence="1">
    <location>
        <begin position="824"/>
        <end position="833"/>
    </location>
</feature>
<sequence>MAPSPASPDPPPSTVPERPFLLNEKFSVQSYDGSSFKNRAQYDVKNALIPIIEPFHCSGNGTKFNLVLQCSEDFTLTHFYVSGPGPRCTEPIRSGLVWVTDQQPEPEKHEPTQQYLKKFDTMSSEEIMEVMKGLRTCGSDEVVKEGSALPDPCVYFKTDLTSREAEVELPKWREGRYVVIKFLDTHKDQAVQKRKGISTLAKDSLSLYQATLQADRAWRARKQAKGSIWKGYTRAQYIAERVRIDGLTERQITNRLAYGKKAAQGRKRRAALKRKRGNEAATAARRKAHHTVTPVQQAAYIVGRLAAAQGTSQGVIEVKVDGNDRVQRALDWTSAGSFAVDPRHLTAAWRPVPAVVTLSKRPRRLRYMELLQLKQLHDLVPAEAPDLGAWLCPGVNTALLWALFARLRSPDFADWVAQYGMAAATDAEIVHRFVQTYTVPDLGRNCIATTELAAMPADLGQRNERVAAGLTGQRFEAYRTTFADALQAFHLAPDPPEAAAGAAVLDRLSAAAVQIRGNGAHSGGFVGKNYVDMLPALPLQHRERLIDAMALMQEIGTGGNVAGLVSEGRSSQVSPETSKPVLQHLADQTRQELTKITRIQMRAGGAWRRVRLEDRTVCVLASLRLTQLSVCKAVSIIEAQRARNLGKTRRIRASKHVFTGTVPTPGTAAETTRRVATMAAPVAPDTAFLQQLGVTIEIATPLLVGRHKQHMKALAAPGRGGSDWKQALVKTTVALLRSEAIRTVDPGRIEKIMTAYVATAYFQEKVPSTSMREVVRDALEEHTRGHRDRDRRRGRRRKRSPTPGPAGGGSSKRQRRERDADSPDATQTVTKTSPGDAVGGAEPDEDRLVCSPTPPAGSQTGQPGGHKVGDAVDVWSHTRREWVAGRVTTHYANDQFDGNFHCRAGSLRVRMPHGHKYITPERIQTHLRAPADGPEDLPGQAAGRASEARVRQEPGAGSSAGGDTHGVASAAAAVPPQRPGYHQGRRLAEAGPTALELKLSQLVETLEELGDAEGAAKHRGRLVAAQQQRRADQAAETAPPSAAAAAPTGGTPTLDSDAEEAAQGSSPDDPLGIGALLAEAAGAAADGPPLMAETASTAPGPDPGRPPAERAPLPMPLPRVDVAARPAQNGRLSDESHWARLRAERPARPRLAYLQDTLLPGWRPAAGPEAMELEFAVHSADATWEDQLWQWFEALAQAGVFVDTYVMDPAKRGEVTGNAHLTPKCTATTPCVKARGIGLTINWFRTTDGRVRLDGAWTQQPTLLEMLRRSHKAYQPGNSEQGRLTGRQMDPVRAAQRTQRTELEQRAQWEQHHQDTITVLAAAEIFDGMGLTGVWDVLDREFGVKNVPPSTNLPWTLALYQGTLVQIWADGAARVRLGTGPPSAADAVAQVLANQFSGEVRRASDFRVTAAANPIRVRYGVLSERAKQRGGQVIAALTSNCPPGSTPADARRVGADLRSAEEQLLNERTAQLEQALATWRPAVAGPWRDCLADLVRRAPGWEDPQAGCLAGRRHLPATAALARRLSRSCAELQRRLPPSPATMPRPPGTAITAGMLNFGLSGGAEIGGATILPRRWEDIGAVMTALNAAWFFGVSCRCPEGTNLAVALPSFPYTLHGPRTARFGAVTVLVHREKPDAAAHLPDWSSGPGTCWVQTGAGEYWCGFSIPPRERGANERARADAVRSLFSEYDRARAAGRRRHPGAQVYMAGDLNPGYDIDAQVRAAVEQRGLRHMIPEGVATHVRGRRLDVVLAPAAGGCAMVQVHNGKHCRDNGCKEALCRARSEALGSRDLDHHPVTWAAASVEAEAGPDEGALRYDKDPEKWNHEMTALADGTMATLAGELAARCHQPSWARATSQEAKAALDMAAWAWRATATLAAAAGDLAWAPPPAAHRRHDADAAEAAAFREVTQAAARRQRAATATSLAALEAARQRLREVRGASARAQRDAARHRVLALLQTNPLAAATVLKEHSAGPPEGLPAIMRDPEEEGRMLVGTEQVLDGARRYILRRDDPPWGGEWDAEHAAAMRARLERQRSEARRALSQWDPEEAYTLAEAGQALRRIRLRAQCRGLPYAILHSTHVGVLESLLHLATLSLRLGRLPGLWLVQDNYHSHKDGKPRVDYGGYRVLALCSAEGRFAEEL</sequence>
<evidence type="ECO:0000313" key="3">
    <source>
        <dbReference type="Proteomes" id="UP001189429"/>
    </source>
</evidence>
<evidence type="ECO:0000256" key="1">
    <source>
        <dbReference type="SAM" id="MobiDB-lite"/>
    </source>
</evidence>
<feature type="region of interest" description="Disordered" evidence="1">
    <location>
        <begin position="777"/>
        <end position="870"/>
    </location>
</feature>
<feature type="region of interest" description="Disordered" evidence="1">
    <location>
        <begin position="1016"/>
        <end position="1073"/>
    </location>
</feature>
<reference evidence="2" key="1">
    <citation type="submission" date="2023-10" db="EMBL/GenBank/DDBJ databases">
        <authorList>
            <person name="Chen Y."/>
            <person name="Shah S."/>
            <person name="Dougan E. K."/>
            <person name="Thang M."/>
            <person name="Chan C."/>
        </authorList>
    </citation>
    <scope>NUCLEOTIDE SEQUENCE [LARGE SCALE GENOMIC DNA]</scope>
</reference>
<feature type="region of interest" description="Disordered" evidence="1">
    <location>
        <begin position="929"/>
        <end position="966"/>
    </location>
</feature>
<accession>A0ABN9PYP6</accession>
<feature type="region of interest" description="Disordered" evidence="1">
    <location>
        <begin position="1087"/>
        <end position="1115"/>
    </location>
</feature>
<name>A0ABN9PYP6_9DINO</name>
<dbReference type="EMBL" id="CAUYUJ010001642">
    <property type="protein sequence ID" value="CAK0796869.1"/>
    <property type="molecule type" value="Genomic_DNA"/>
</dbReference>
<comment type="caution">
    <text evidence="2">The sequence shown here is derived from an EMBL/GenBank/DDBJ whole genome shotgun (WGS) entry which is preliminary data.</text>
</comment>
<dbReference type="Proteomes" id="UP001189429">
    <property type="component" value="Unassembled WGS sequence"/>
</dbReference>
<organism evidence="2 3">
    <name type="scientific">Prorocentrum cordatum</name>
    <dbReference type="NCBI Taxonomy" id="2364126"/>
    <lineage>
        <taxon>Eukaryota</taxon>
        <taxon>Sar</taxon>
        <taxon>Alveolata</taxon>
        <taxon>Dinophyceae</taxon>
        <taxon>Prorocentrales</taxon>
        <taxon>Prorocentraceae</taxon>
        <taxon>Prorocentrum</taxon>
    </lineage>
</organism>
<evidence type="ECO:0000313" key="2">
    <source>
        <dbReference type="EMBL" id="CAK0796869.1"/>
    </source>
</evidence>
<protein>
    <submittedName>
        <fullName evidence="2">Uncharacterized protein</fullName>
    </submittedName>
</protein>
<feature type="non-terminal residue" evidence="2">
    <location>
        <position position="2142"/>
    </location>
</feature>
<feature type="compositionally biased region" description="Low complexity" evidence="1">
    <location>
        <begin position="1024"/>
        <end position="1053"/>
    </location>
</feature>
<proteinExistence type="predicted"/>
<gene>
    <name evidence="2" type="ORF">PCOR1329_LOCUS6126</name>
</gene>
<feature type="compositionally biased region" description="Basic residues" evidence="1">
    <location>
        <begin position="784"/>
        <end position="800"/>
    </location>
</feature>
<keyword evidence="3" id="KW-1185">Reference proteome</keyword>